<dbReference type="PIRSF" id="PIRSF006092">
    <property type="entry name" value="GreA_GreB"/>
    <property type="match status" value="1"/>
</dbReference>
<dbReference type="GO" id="GO:0003746">
    <property type="term" value="F:translation elongation factor activity"/>
    <property type="evidence" value="ECO:0007669"/>
    <property type="project" value="UniProtKB-KW"/>
</dbReference>
<dbReference type="InterPro" id="IPR036953">
    <property type="entry name" value="GreA/GreB_C_sf"/>
</dbReference>
<feature type="domain" description="Transcription elongation factor GreA/GreB C-terminal" evidence="1">
    <location>
        <begin position="58"/>
        <end position="130"/>
    </location>
</feature>
<dbReference type="RefSeq" id="WP_286214791.1">
    <property type="nucleotide sequence ID" value="NZ_AP027736.1"/>
</dbReference>
<reference evidence="2 3" key="1">
    <citation type="submission" date="2024-02" db="EMBL/GenBank/DDBJ databases">
        <title>Lysinimicrobium sediminis NBRC 112286.</title>
        <authorList>
            <person name="Ichikawa N."/>
            <person name="Katano-Makiyama Y."/>
            <person name="Hidaka K."/>
        </authorList>
    </citation>
    <scope>NUCLEOTIDE SEQUENCE [LARGE SCALE GENOMIC DNA]</scope>
    <source>
        <strain evidence="2 3">NBRC 112286</strain>
    </source>
</reference>
<keyword evidence="2" id="KW-0648">Protein biosynthesis</keyword>
<proteinExistence type="predicted"/>
<protein>
    <submittedName>
        <fullName evidence="2">Transcription elongation factor GreA</fullName>
    </submittedName>
</protein>
<dbReference type="Gene3D" id="3.10.50.30">
    <property type="entry name" value="Transcription elongation factor, GreA/GreB, C-terminal domain"/>
    <property type="match status" value="1"/>
</dbReference>
<name>A0ABP9WGM9_9MICO</name>
<dbReference type="SUPFAM" id="SSF54534">
    <property type="entry name" value="FKBP-like"/>
    <property type="match status" value="1"/>
</dbReference>
<dbReference type="InterPro" id="IPR023459">
    <property type="entry name" value="Tscrpt_elong_fac_GreA/B_fam"/>
</dbReference>
<accession>A0ABP9WGM9</accession>
<keyword evidence="2" id="KW-0251">Elongation factor</keyword>
<dbReference type="InterPro" id="IPR001437">
    <property type="entry name" value="Tscrpt_elong_fac_GreA/B_C"/>
</dbReference>
<evidence type="ECO:0000313" key="3">
    <source>
        <dbReference type="Proteomes" id="UP001426770"/>
    </source>
</evidence>
<comment type="caution">
    <text evidence="2">The sequence shown here is derived from an EMBL/GenBank/DDBJ whole genome shotgun (WGS) entry which is preliminary data.</text>
</comment>
<keyword evidence="3" id="KW-1185">Reference proteome</keyword>
<gene>
    <name evidence="2" type="primary">greA_2</name>
    <name evidence="2" type="ORF">Lsed01_00698</name>
</gene>
<evidence type="ECO:0000313" key="2">
    <source>
        <dbReference type="EMBL" id="GAA5518276.1"/>
    </source>
</evidence>
<organism evidence="2 3">
    <name type="scientific">Demequina sediminis</name>
    <dbReference type="NCBI Taxonomy" id="1930058"/>
    <lineage>
        <taxon>Bacteria</taxon>
        <taxon>Bacillati</taxon>
        <taxon>Actinomycetota</taxon>
        <taxon>Actinomycetes</taxon>
        <taxon>Micrococcales</taxon>
        <taxon>Demequinaceae</taxon>
        <taxon>Demequina</taxon>
    </lineage>
</organism>
<sequence length="133" mass="14099">MSATVWMTPAALELLREELATLEAASRDDDPTTRARIVELRERIAAADTSPRPDDGLVEPGMRVVVRLDGADAPLAFVLGDRSLVAPGADETVYSPTSPMGAAVDGRYVGDTVTFETPRGPRSATILEAHPVA</sequence>
<dbReference type="EMBL" id="BAABRR010000003">
    <property type="protein sequence ID" value="GAA5518276.1"/>
    <property type="molecule type" value="Genomic_DNA"/>
</dbReference>
<evidence type="ECO:0000259" key="1">
    <source>
        <dbReference type="Pfam" id="PF01272"/>
    </source>
</evidence>
<dbReference type="Proteomes" id="UP001426770">
    <property type="component" value="Unassembled WGS sequence"/>
</dbReference>
<dbReference type="Pfam" id="PF01272">
    <property type="entry name" value="GreA_GreB"/>
    <property type="match status" value="1"/>
</dbReference>